<keyword evidence="2" id="KW-0808">Transferase</keyword>
<dbReference type="KEGG" id="rca:Rcas_4248"/>
<reference evidence="2 3" key="1">
    <citation type="submission" date="2007-08" db="EMBL/GenBank/DDBJ databases">
        <title>Complete sequence of Roseiflexus castenholzii DSM 13941.</title>
        <authorList>
            <consortium name="US DOE Joint Genome Institute"/>
            <person name="Copeland A."/>
            <person name="Lucas S."/>
            <person name="Lapidus A."/>
            <person name="Barry K."/>
            <person name="Glavina del Rio T."/>
            <person name="Dalin E."/>
            <person name="Tice H."/>
            <person name="Pitluck S."/>
            <person name="Thompson L.S."/>
            <person name="Brettin T."/>
            <person name="Bruce D."/>
            <person name="Detter J.C."/>
            <person name="Han C."/>
            <person name="Tapia R."/>
            <person name="Schmutz J."/>
            <person name="Larimer F."/>
            <person name="Land M."/>
            <person name="Hauser L."/>
            <person name="Kyrpides N."/>
            <person name="Mikhailova N."/>
            <person name="Bryant D.A."/>
            <person name="Hanada S."/>
            <person name="Tsukatani Y."/>
            <person name="Richardson P."/>
        </authorList>
    </citation>
    <scope>NUCLEOTIDE SEQUENCE [LARGE SCALE GENOMIC DNA]</scope>
    <source>
        <strain evidence="3">DSM 13941 / HLO8</strain>
    </source>
</reference>
<sequence>MGFYTLRRERDLEQLDALTRLNIEDLIASFKLDHIRRGRRLLELLCWLPARRFAHQILAYEQMVGSGGLHLGASWIVHTFARRLEIYGAECVPHRGPLLVLSNHPGMSDAMALFVALSRPDLKVIAAERKLLHLLPNISRHLVFIPEGESESRGRMSGMRTIAAHLRRGGAALIYPAGRIEPDPLVMPDAIDALANWSESVSLFARLAPEALVLPVAIGGTISAAALRNPIPRLYRKRRDREWAAATLQVLIPAYRPPVVRVVFTEPFQAASLAELGDPPDIMRAITGRVADAMRRMQASQHADRYGYPVAIAIGNE</sequence>
<dbReference type="Proteomes" id="UP000000263">
    <property type="component" value="Chromosome"/>
</dbReference>
<accession>A7NRS9</accession>
<dbReference type="Pfam" id="PF01553">
    <property type="entry name" value="Acyltransferase"/>
    <property type="match status" value="1"/>
</dbReference>
<dbReference type="eggNOG" id="COG0204">
    <property type="taxonomic scope" value="Bacteria"/>
</dbReference>
<name>A7NRS9_ROSCS</name>
<dbReference type="SUPFAM" id="SSF69593">
    <property type="entry name" value="Glycerol-3-phosphate (1)-acyltransferase"/>
    <property type="match status" value="1"/>
</dbReference>
<evidence type="ECO:0000313" key="3">
    <source>
        <dbReference type="Proteomes" id="UP000000263"/>
    </source>
</evidence>
<organism evidence="2 3">
    <name type="scientific">Roseiflexus castenholzii (strain DSM 13941 / HLO8)</name>
    <dbReference type="NCBI Taxonomy" id="383372"/>
    <lineage>
        <taxon>Bacteria</taxon>
        <taxon>Bacillati</taxon>
        <taxon>Chloroflexota</taxon>
        <taxon>Chloroflexia</taxon>
        <taxon>Chloroflexales</taxon>
        <taxon>Roseiflexineae</taxon>
        <taxon>Roseiflexaceae</taxon>
        <taxon>Roseiflexus</taxon>
    </lineage>
</organism>
<protein>
    <submittedName>
        <fullName evidence="2">Phospholipid/glycerol acyltransferase</fullName>
    </submittedName>
</protein>
<proteinExistence type="predicted"/>
<evidence type="ECO:0000313" key="2">
    <source>
        <dbReference type="EMBL" id="ABU60275.1"/>
    </source>
</evidence>
<dbReference type="GO" id="GO:0016746">
    <property type="term" value="F:acyltransferase activity"/>
    <property type="evidence" value="ECO:0007669"/>
    <property type="project" value="UniProtKB-KW"/>
</dbReference>
<keyword evidence="3" id="KW-1185">Reference proteome</keyword>
<gene>
    <name evidence="2" type="ordered locus">Rcas_4248</name>
</gene>
<dbReference type="RefSeq" id="WP_012122696.1">
    <property type="nucleotide sequence ID" value="NC_009767.1"/>
</dbReference>
<dbReference type="OrthoDB" id="9808424at2"/>
<dbReference type="InterPro" id="IPR002123">
    <property type="entry name" value="Plipid/glycerol_acylTrfase"/>
</dbReference>
<dbReference type="AlphaFoldDB" id="A7NRS9"/>
<dbReference type="HOGENOM" id="CLU_920961_0_0_0"/>
<dbReference type="EMBL" id="CP000804">
    <property type="protein sequence ID" value="ABU60275.1"/>
    <property type="molecule type" value="Genomic_DNA"/>
</dbReference>
<dbReference type="STRING" id="383372.Rcas_4248"/>
<evidence type="ECO:0000259" key="1">
    <source>
        <dbReference type="Pfam" id="PF01553"/>
    </source>
</evidence>
<feature type="domain" description="Phospholipid/glycerol acyltransferase" evidence="1">
    <location>
        <begin position="83"/>
        <end position="184"/>
    </location>
</feature>
<keyword evidence="2" id="KW-0012">Acyltransferase</keyword>